<reference evidence="5 6" key="1">
    <citation type="journal article" date="2017" name="Environ. Microbiol.">
        <title>Genome and epigenome of a novel marine Thaumarchaeota strain suggest viral infection, phosphorothioation DNA modification and multiple restriction systems.</title>
        <authorList>
            <person name="Ahlgren N.A."/>
            <person name="Chen Y."/>
            <person name="Needham D.M."/>
            <person name="Parada A.E."/>
            <person name="Sachdeva R."/>
            <person name="Trinh V."/>
            <person name="Chen T."/>
            <person name="Fuhrman J.A."/>
        </authorList>
    </citation>
    <scope>NUCLEOTIDE SEQUENCE [LARGE SCALE GENOMIC DNA]</scope>
    <source>
        <strain evidence="5 6">SPOT01</strain>
    </source>
</reference>
<dbReference type="FunFam" id="3.40.50.300:FF:000640">
    <property type="entry name" value="MoxR family ATPase"/>
    <property type="match status" value="1"/>
</dbReference>
<accession>A0A2Z2HKH9</accession>
<dbReference type="GeneID" id="32901359"/>
<dbReference type="KEGG" id="nct:NMSP_0898"/>
<evidence type="ECO:0000313" key="5">
    <source>
        <dbReference type="EMBL" id="ARS64517.1"/>
    </source>
</evidence>
<sequence length="340" mass="38459">MVLDTNNEKFATSDEKIQELTEISQKYSKIISRAILETEKNIIGQEDVVKKILISIISDGHVLLESVPGLAKTLLIKTMADIFSVRNVRIQFTPDLLPADILGTKIYKNNSNSFEIQKGPIFHNFVLADEINRAPPKVQSALLESMQEKQVSIHGETFQLEKPFLVLATQNPIENEGTYKLPEAQVDRFALKILIDYPTKENEIKIIENNTIETEIKAESILKPTQILEMQEFNSKIYADKIILKYVASIVDSTRNPDNYELDLENIIEFGASPRASIWLIKTAKANALINGRGYVISEDIKEVAHDVLRHRLILTFEAEADEITTDKVIDMILDKIPSP</sequence>
<dbReference type="Proteomes" id="UP000249949">
    <property type="component" value="Chromosome"/>
</dbReference>
<dbReference type="InterPro" id="IPR041628">
    <property type="entry name" value="ChlI/MoxR_AAA_lid"/>
</dbReference>
<dbReference type="InterPro" id="IPR011703">
    <property type="entry name" value="ATPase_AAA-3"/>
</dbReference>
<feature type="domain" description="ATPase AAA-3" evidence="3">
    <location>
        <begin position="61"/>
        <end position="190"/>
    </location>
</feature>
<dbReference type="OrthoDB" id="24581at2157"/>
<evidence type="ECO:0000313" key="6">
    <source>
        <dbReference type="Proteomes" id="UP000249949"/>
    </source>
</evidence>
<protein>
    <submittedName>
        <fullName evidence="5">ATPase family associated with various cellular activities (AAA)</fullName>
    </submittedName>
</protein>
<dbReference type="SUPFAM" id="SSF52540">
    <property type="entry name" value="P-loop containing nucleoside triphosphate hydrolases"/>
    <property type="match status" value="1"/>
</dbReference>
<dbReference type="PANTHER" id="PTHR42759:SF1">
    <property type="entry name" value="MAGNESIUM-CHELATASE SUBUNIT CHLD"/>
    <property type="match status" value="1"/>
</dbReference>
<evidence type="ECO:0000256" key="2">
    <source>
        <dbReference type="ARBA" id="ARBA00022840"/>
    </source>
</evidence>
<dbReference type="GO" id="GO:0005524">
    <property type="term" value="F:ATP binding"/>
    <property type="evidence" value="ECO:0007669"/>
    <property type="project" value="UniProtKB-KW"/>
</dbReference>
<feature type="domain" description="ChlI/MoxR AAA lid" evidence="4">
    <location>
        <begin position="266"/>
        <end position="331"/>
    </location>
</feature>
<dbReference type="AlphaFoldDB" id="A0A2Z2HKH9"/>
<evidence type="ECO:0000256" key="1">
    <source>
        <dbReference type="ARBA" id="ARBA00022741"/>
    </source>
</evidence>
<dbReference type="RefSeq" id="WP_086907606.1">
    <property type="nucleotide sequence ID" value="NZ_CP021324.1"/>
</dbReference>
<dbReference type="GO" id="GO:0016887">
    <property type="term" value="F:ATP hydrolysis activity"/>
    <property type="evidence" value="ECO:0007669"/>
    <property type="project" value="InterPro"/>
</dbReference>
<dbReference type="InterPro" id="IPR027417">
    <property type="entry name" value="P-loop_NTPase"/>
</dbReference>
<evidence type="ECO:0000259" key="4">
    <source>
        <dbReference type="Pfam" id="PF17863"/>
    </source>
</evidence>
<gene>
    <name evidence="5" type="ORF">NMSP_0898</name>
</gene>
<dbReference type="PIRSF" id="PIRSF002849">
    <property type="entry name" value="AAA_ATPase_chaperone_MoxR_prd"/>
    <property type="match status" value="1"/>
</dbReference>
<keyword evidence="2" id="KW-0067">ATP-binding</keyword>
<dbReference type="PANTHER" id="PTHR42759">
    <property type="entry name" value="MOXR FAMILY PROTEIN"/>
    <property type="match status" value="1"/>
</dbReference>
<dbReference type="EMBL" id="CP021324">
    <property type="protein sequence ID" value="ARS64517.1"/>
    <property type="molecule type" value="Genomic_DNA"/>
</dbReference>
<proteinExistence type="predicted"/>
<dbReference type="Gene3D" id="1.10.8.80">
    <property type="entry name" value="Magnesium chelatase subunit I, C-Terminal domain"/>
    <property type="match status" value="1"/>
</dbReference>
<dbReference type="Pfam" id="PF07726">
    <property type="entry name" value="AAA_3"/>
    <property type="match status" value="1"/>
</dbReference>
<dbReference type="Pfam" id="PF17863">
    <property type="entry name" value="AAA_lid_2"/>
    <property type="match status" value="1"/>
</dbReference>
<keyword evidence="6" id="KW-1185">Reference proteome</keyword>
<evidence type="ECO:0000259" key="3">
    <source>
        <dbReference type="Pfam" id="PF07726"/>
    </source>
</evidence>
<keyword evidence="1" id="KW-0547">Nucleotide-binding</keyword>
<dbReference type="InterPro" id="IPR050764">
    <property type="entry name" value="CbbQ/NirQ/NorQ/GpvN"/>
</dbReference>
<organism evidence="5 6">
    <name type="scientific">Candidatus Nitrosomarinus catalinensis</name>
    <dbReference type="NCBI Taxonomy" id="1898749"/>
    <lineage>
        <taxon>Archaea</taxon>
        <taxon>Nitrososphaerota</taxon>
        <taxon>Nitrososphaeria</taxon>
        <taxon>Nitrosopumilales</taxon>
        <taxon>Nitrosopumilaceae</taxon>
        <taxon>Candidatus Nitrosomarinus</taxon>
    </lineage>
</organism>
<dbReference type="Gene3D" id="3.40.50.300">
    <property type="entry name" value="P-loop containing nucleotide triphosphate hydrolases"/>
    <property type="match status" value="1"/>
</dbReference>
<name>A0A2Z2HKH9_9ARCH</name>